<comment type="subcellular location">
    <subcellularLocation>
        <location evidence="2">Endomembrane system</location>
    </subcellularLocation>
</comment>
<dbReference type="PANTHER" id="PTHR12145:SF41">
    <property type="entry name" value="MANNAN ENDO-1,6-ALPHA-MANNOSIDASE"/>
    <property type="match status" value="1"/>
</dbReference>
<dbReference type="Pfam" id="PF03663">
    <property type="entry name" value="Glyco_hydro_76"/>
    <property type="match status" value="1"/>
</dbReference>
<comment type="catalytic activity">
    <reaction evidence="1 10">
        <text>Random hydrolysis of (1-&gt;6)-alpha-D-mannosidic linkages in unbranched (1-&gt;6)-mannans.</text>
        <dbReference type="EC" id="3.2.1.101"/>
    </reaction>
</comment>
<dbReference type="InterPro" id="IPR005198">
    <property type="entry name" value="Glyco_hydro_76"/>
</dbReference>
<evidence type="ECO:0000256" key="1">
    <source>
        <dbReference type="ARBA" id="ARBA00001452"/>
    </source>
</evidence>
<dbReference type="Gene3D" id="1.50.10.20">
    <property type="match status" value="1"/>
</dbReference>
<evidence type="ECO:0000313" key="13">
    <source>
        <dbReference type="Proteomes" id="UP000012174"/>
    </source>
</evidence>
<feature type="chain" id="PRO_5004085936" description="Mannan endo-1,6-alpha-mannosidase" evidence="11">
    <location>
        <begin position="21"/>
        <end position="460"/>
    </location>
</feature>
<evidence type="ECO:0000256" key="3">
    <source>
        <dbReference type="ARBA" id="ARBA00009699"/>
    </source>
</evidence>
<dbReference type="InterPro" id="IPR008928">
    <property type="entry name" value="6-hairpin_glycosidase_sf"/>
</dbReference>
<keyword evidence="5 11" id="KW-0732">Signal</keyword>
<dbReference type="GO" id="GO:0016052">
    <property type="term" value="P:carbohydrate catabolic process"/>
    <property type="evidence" value="ECO:0007669"/>
    <property type="project" value="InterPro"/>
</dbReference>
<evidence type="ECO:0000256" key="8">
    <source>
        <dbReference type="ARBA" id="ARBA00023180"/>
    </source>
</evidence>
<keyword evidence="8" id="KW-0325">Glycoprotein</keyword>
<dbReference type="InterPro" id="IPR014480">
    <property type="entry name" value="Mannan-1_6-alpha_mannosidase"/>
</dbReference>
<dbReference type="HOGENOM" id="CLU_025694_1_2_1"/>
<evidence type="ECO:0000256" key="6">
    <source>
        <dbReference type="ARBA" id="ARBA00022801"/>
    </source>
</evidence>
<dbReference type="AlphaFoldDB" id="M7TQE7"/>
<reference evidence="13" key="1">
    <citation type="journal article" date="2013" name="Genome Announc.">
        <title>Draft genome sequence of the grapevine dieback fungus Eutypa lata UCR-EL1.</title>
        <authorList>
            <person name="Blanco-Ulate B."/>
            <person name="Rolshausen P.E."/>
            <person name="Cantu D."/>
        </authorList>
    </citation>
    <scope>NUCLEOTIDE SEQUENCE [LARGE SCALE GENOMIC DNA]</scope>
    <source>
        <strain evidence="13">UCR-EL1</strain>
    </source>
</reference>
<name>M7TQE7_EUTLA</name>
<dbReference type="OMA" id="QQSFKGY"/>
<evidence type="ECO:0000256" key="10">
    <source>
        <dbReference type="PIRNR" id="PIRNR016302"/>
    </source>
</evidence>
<dbReference type="EMBL" id="KB706150">
    <property type="protein sequence ID" value="EMR68940.1"/>
    <property type="molecule type" value="Genomic_DNA"/>
</dbReference>
<evidence type="ECO:0000313" key="12">
    <source>
        <dbReference type="EMBL" id="EMR68940.1"/>
    </source>
</evidence>
<evidence type="ECO:0000256" key="7">
    <source>
        <dbReference type="ARBA" id="ARBA00023136"/>
    </source>
</evidence>
<dbReference type="PANTHER" id="PTHR12145">
    <property type="entry name" value="MANNAN ENDO-1,6-ALPHA-MANNOSIDASE DCW1"/>
    <property type="match status" value="1"/>
</dbReference>
<keyword evidence="9 10" id="KW-0326">Glycosidase</keyword>
<evidence type="ECO:0000256" key="2">
    <source>
        <dbReference type="ARBA" id="ARBA00004308"/>
    </source>
</evidence>
<dbReference type="FunFam" id="1.50.10.20:FF:000006">
    <property type="entry name" value="Mannan endo-1,6-alpha-mannosidase"/>
    <property type="match status" value="1"/>
</dbReference>
<gene>
    <name evidence="12" type="ORF">UCREL1_4054</name>
</gene>
<evidence type="ECO:0000256" key="4">
    <source>
        <dbReference type="ARBA" id="ARBA00012350"/>
    </source>
</evidence>
<protein>
    <recommendedName>
        <fullName evidence="4 10">Mannan endo-1,6-alpha-mannosidase</fullName>
        <ecNumber evidence="4 10">3.2.1.101</ecNumber>
    </recommendedName>
</protein>
<dbReference type="STRING" id="1287681.M7TQE7"/>
<sequence>MRVDLRIAGVLSLFTNVITAIEVDWNDEASIKDAASTVAFGLMKYYTGNNTGDVPGNLPDPYFWWEAGAMFGTMIDYWLYTGDETYNDVTFQAIQHQVGDDADFMPQNQTSTLGNDDQGFWTMTAMMAVEANFQNPPEGEPQWLALVQAVFNEYVERWNEETVCSGGLRWQIFPFNNGYNYKNSISNGCFFNIAARLARYTGNETYADWAGTIWDWMELHEFIDPDFNVYDGANVNNDCDNHDASQWTYNAGIFMQGAAMMYNFTGGDERWQARTQGLVSRSAEIFFPNNIAIERSCDPVRGCNIDQRTFKGYLLRWMASTSQIAPFTFDTLSPLIKSSAQAAALQCSGTTGAPDFRGTPGTACGSDWTKGAAFDGLVGVGEQMSALSAMQYSLVTKETVGPVTADTGGTSEGDVNAGASTMGKIPHLEPITTADRIAAGFLTSGVALSVLGGCIFLMKD</sequence>
<dbReference type="Proteomes" id="UP000012174">
    <property type="component" value="Unassembled WGS sequence"/>
</dbReference>
<evidence type="ECO:0000256" key="9">
    <source>
        <dbReference type="ARBA" id="ARBA00023295"/>
    </source>
</evidence>
<proteinExistence type="inferred from homology"/>
<dbReference type="GO" id="GO:0009272">
    <property type="term" value="P:fungal-type cell wall biogenesis"/>
    <property type="evidence" value="ECO:0007669"/>
    <property type="project" value="TreeGrafter"/>
</dbReference>
<keyword evidence="7" id="KW-0472">Membrane</keyword>
<evidence type="ECO:0000256" key="11">
    <source>
        <dbReference type="SAM" id="SignalP"/>
    </source>
</evidence>
<keyword evidence="13" id="KW-1185">Reference proteome</keyword>
<evidence type="ECO:0000256" key="5">
    <source>
        <dbReference type="ARBA" id="ARBA00022729"/>
    </source>
</evidence>
<dbReference type="GO" id="GO:0008496">
    <property type="term" value="F:mannan endo-1,6-alpha-mannosidase activity"/>
    <property type="evidence" value="ECO:0007669"/>
    <property type="project" value="UniProtKB-UniRule"/>
</dbReference>
<dbReference type="PIRSF" id="PIRSF016302">
    <property type="entry name" value="Man_a_manosd"/>
    <property type="match status" value="1"/>
</dbReference>
<dbReference type="GO" id="GO:0012505">
    <property type="term" value="C:endomembrane system"/>
    <property type="evidence" value="ECO:0007669"/>
    <property type="project" value="UniProtKB-SubCell"/>
</dbReference>
<dbReference type="KEGG" id="ela:UCREL1_4054"/>
<dbReference type="eggNOG" id="ENOG502QSWP">
    <property type="taxonomic scope" value="Eukaryota"/>
</dbReference>
<dbReference type="SUPFAM" id="SSF48208">
    <property type="entry name" value="Six-hairpin glycosidases"/>
    <property type="match status" value="1"/>
</dbReference>
<accession>M7TQE7</accession>
<keyword evidence="6 10" id="KW-0378">Hydrolase</keyword>
<organism evidence="12 13">
    <name type="scientific">Eutypa lata (strain UCR-EL1)</name>
    <name type="common">Grapevine dieback disease fungus</name>
    <name type="synonym">Eutypa armeniacae</name>
    <dbReference type="NCBI Taxonomy" id="1287681"/>
    <lineage>
        <taxon>Eukaryota</taxon>
        <taxon>Fungi</taxon>
        <taxon>Dikarya</taxon>
        <taxon>Ascomycota</taxon>
        <taxon>Pezizomycotina</taxon>
        <taxon>Sordariomycetes</taxon>
        <taxon>Xylariomycetidae</taxon>
        <taxon>Xylariales</taxon>
        <taxon>Diatrypaceae</taxon>
        <taxon>Eutypa</taxon>
    </lineage>
</organism>
<feature type="signal peptide" evidence="11">
    <location>
        <begin position="1"/>
        <end position="20"/>
    </location>
</feature>
<dbReference type="OrthoDB" id="4187847at2759"/>
<dbReference type="EC" id="3.2.1.101" evidence="4 10"/>
<comment type="similarity">
    <text evidence="3 10">Belongs to the glycosyl hydrolase 76 family.</text>
</comment>